<comment type="caution">
    <text evidence="1">The sequence shown here is derived from an EMBL/GenBank/DDBJ whole genome shotgun (WGS) entry which is preliminary data.</text>
</comment>
<name>A0A0F9DQ35_9ZZZZ</name>
<accession>A0A0F9DQ35</accession>
<gene>
    <name evidence="1" type="ORF">LCGC14_2519510</name>
</gene>
<feature type="non-terminal residue" evidence="1">
    <location>
        <position position="1"/>
    </location>
</feature>
<feature type="non-terminal residue" evidence="1">
    <location>
        <position position="492"/>
    </location>
</feature>
<proteinExistence type="predicted"/>
<reference evidence="1" key="1">
    <citation type="journal article" date="2015" name="Nature">
        <title>Complex archaea that bridge the gap between prokaryotes and eukaryotes.</title>
        <authorList>
            <person name="Spang A."/>
            <person name="Saw J.H."/>
            <person name="Jorgensen S.L."/>
            <person name="Zaremba-Niedzwiedzka K."/>
            <person name="Martijn J."/>
            <person name="Lind A.E."/>
            <person name="van Eijk R."/>
            <person name="Schleper C."/>
            <person name="Guy L."/>
            <person name="Ettema T.J."/>
        </authorList>
    </citation>
    <scope>NUCLEOTIDE SEQUENCE</scope>
</reference>
<dbReference type="Pfam" id="PF08309">
    <property type="entry name" value="LVIVD"/>
    <property type="match status" value="7"/>
</dbReference>
<evidence type="ECO:0008006" key="2">
    <source>
        <dbReference type="Google" id="ProtNLM"/>
    </source>
</evidence>
<sequence>YVSGDYAYVADDTSGLAVIDISDPTNPGTPVYEDTTDSARGVYVSGDYAYVADWDSGLAVIEISESINPEYLYREDTTGEAWGVYVSGDYAYVADGDSGLAVIDISDPTNPGTPVYEDTAGYAYGIYVSGDYAYVADGISGLAVIDISDPINPGAPIYEATTGSAYGICVSGDYAYVADWTISGLEVINISDPTNPGTPVYEAMTGSAYGVYVSGDYAYVADLNGLAVINISDPTNPGTPIYEDTSGESRDVYVSGDYAYVAIGTSGLAVIQVRKRVDMEDPIISNAPNDFTVEAGYAGQNLSWTATDPHPNTYTIELQGSGIVAGPTAWTSGVAITYNIPDSFAVGIYIYTVNFTDDSGNSIIDSVTFTVGDTTNPTIISAPSDLTVEFGYTGQNLSWNATDPNPNTYTIELQGSGIVAGPTAWTSGVIITYNIPDGFAVGVYVYTINFTDDYGNSIIDSITFTVGDTTNPVITVSPNNFTVEYGYTGQSL</sequence>
<dbReference type="InterPro" id="IPR013211">
    <property type="entry name" value="LVIVD"/>
</dbReference>
<protein>
    <recommendedName>
        <fullName evidence="2">Cadherin domain-containing protein</fullName>
    </recommendedName>
</protein>
<dbReference type="AlphaFoldDB" id="A0A0F9DQ35"/>
<organism evidence="1">
    <name type="scientific">marine sediment metagenome</name>
    <dbReference type="NCBI Taxonomy" id="412755"/>
    <lineage>
        <taxon>unclassified sequences</taxon>
        <taxon>metagenomes</taxon>
        <taxon>ecological metagenomes</taxon>
    </lineage>
</organism>
<dbReference type="PANTHER" id="PTHR24273">
    <property type="entry name" value="FI04643P-RELATED"/>
    <property type="match status" value="1"/>
</dbReference>
<evidence type="ECO:0000313" key="1">
    <source>
        <dbReference type="EMBL" id="KKL14063.1"/>
    </source>
</evidence>
<dbReference type="PANTHER" id="PTHR24273:SF32">
    <property type="entry name" value="HYALIN"/>
    <property type="match status" value="1"/>
</dbReference>
<dbReference type="EMBL" id="LAZR01040610">
    <property type="protein sequence ID" value="KKL14063.1"/>
    <property type="molecule type" value="Genomic_DNA"/>
</dbReference>
<dbReference type="SUPFAM" id="SSF101908">
    <property type="entry name" value="Putative isomerase YbhE"/>
    <property type="match status" value="1"/>
</dbReference>